<sequence>MTKPTLLLHIGTEKTGTTSIQEFLAHNRRRLQQAGILYPSSLGDKNHIKLAAYAELRPWSFGNKNLGINSAEKHAEFCLRLEQHLSDELKRHDYRSAIISNEHLHSNVTSIGQIETIKALLERYFSDIKVLVYFRRQDLMAVSLYSTALLVGFTPAQHLDVGAARNYYYRFDTIYDNWAEVFGSNNIIVKPFAREKLLAGNVVLDFCATAKLTPELGLAMTERKNESLSLEAACLILELNERIKDGRLELPEPAARKRNQLTQKITELFKGGTYYPNRQLAMRFFQACSETNNALQERIGVDLFNDDFSMYPEQENVELFAAKRLWAKTALDSFDLHTPAP</sequence>
<dbReference type="Proteomes" id="UP000197019">
    <property type="component" value="Chromosome"/>
</dbReference>
<dbReference type="Proteomes" id="UP000237423">
    <property type="component" value="Unassembled WGS sequence"/>
</dbReference>
<keyword evidence="3" id="KW-1185">Reference proteome</keyword>
<dbReference type="Gene3D" id="3.40.50.300">
    <property type="entry name" value="P-loop containing nucleotide triphosphate hydrolases"/>
    <property type="match status" value="1"/>
</dbReference>
<dbReference type="EMBL" id="PGFZ01000002">
    <property type="protein sequence ID" value="POZ52870.1"/>
    <property type="molecule type" value="Genomic_DNA"/>
</dbReference>
<evidence type="ECO:0000313" key="3">
    <source>
        <dbReference type="Proteomes" id="UP000197019"/>
    </source>
</evidence>
<evidence type="ECO:0000313" key="1">
    <source>
        <dbReference type="EMBL" id="ASF45581.1"/>
    </source>
</evidence>
<dbReference type="KEGG" id="mpsy:CEK71_05575"/>
<evidence type="ECO:0000313" key="2">
    <source>
        <dbReference type="EMBL" id="POZ52870.1"/>
    </source>
</evidence>
<proteinExistence type="predicted"/>
<protein>
    <recommendedName>
        <fullName evidence="5">Sulfotransferase domain-containing protein</fullName>
    </recommendedName>
</protein>
<name>A0A1Z4BWC5_9GAMM</name>
<organism evidence="1 3">
    <name type="scientific">Methylovulum psychrotolerans</name>
    <dbReference type="NCBI Taxonomy" id="1704499"/>
    <lineage>
        <taxon>Bacteria</taxon>
        <taxon>Pseudomonadati</taxon>
        <taxon>Pseudomonadota</taxon>
        <taxon>Gammaproteobacteria</taxon>
        <taxon>Methylococcales</taxon>
        <taxon>Methylococcaceae</taxon>
        <taxon>Methylovulum</taxon>
    </lineage>
</organism>
<dbReference type="SUPFAM" id="SSF52540">
    <property type="entry name" value="P-loop containing nucleoside triphosphate hydrolases"/>
    <property type="match status" value="1"/>
</dbReference>
<reference evidence="2 4" key="2">
    <citation type="submission" date="2017-11" db="EMBL/GenBank/DDBJ databases">
        <title>Draft Genome Sequence of Methylobacter psychrotolerans Sph1T, an Obligate Methanotroph from Low-Temperature Environments.</title>
        <authorList>
            <person name="Oshkin I.Y."/>
            <person name="Miroshnikov K."/>
            <person name="Belova S.E."/>
            <person name="Korzhenkov A."/>
            <person name="Toshchakov S.V."/>
            <person name="Dedysh S.N."/>
        </authorList>
    </citation>
    <scope>NUCLEOTIDE SEQUENCE [LARGE SCALE GENOMIC DNA]</scope>
    <source>
        <strain evidence="2 4">Sph1</strain>
    </source>
</reference>
<dbReference type="EMBL" id="CP022129">
    <property type="protein sequence ID" value="ASF45581.1"/>
    <property type="molecule type" value="Genomic_DNA"/>
</dbReference>
<dbReference type="OrthoDB" id="547265at2"/>
<evidence type="ECO:0008006" key="5">
    <source>
        <dbReference type="Google" id="ProtNLM"/>
    </source>
</evidence>
<reference evidence="1 3" key="1">
    <citation type="submission" date="2017-06" db="EMBL/GenBank/DDBJ databases">
        <title>Genome Sequencing of the methanotroph Methylovulum psychrotolerants str. HV10-M2 isolated from a high-altitude environment.</title>
        <authorList>
            <person name="Mateos-Rivera A."/>
        </authorList>
    </citation>
    <scope>NUCLEOTIDE SEQUENCE [LARGE SCALE GENOMIC DNA]</scope>
    <source>
        <strain evidence="1 3">HV10_M2</strain>
    </source>
</reference>
<gene>
    <name evidence="2" type="ORF">AADEFJLK_01480</name>
    <name evidence="1" type="ORF">CEK71_05575</name>
</gene>
<dbReference type="RefSeq" id="WP_088618458.1">
    <property type="nucleotide sequence ID" value="NZ_CP022129.1"/>
</dbReference>
<dbReference type="InterPro" id="IPR027417">
    <property type="entry name" value="P-loop_NTPase"/>
</dbReference>
<dbReference type="AlphaFoldDB" id="A0A1Z4BWC5"/>
<accession>A0A1Z4BWC5</accession>
<evidence type="ECO:0000313" key="4">
    <source>
        <dbReference type="Proteomes" id="UP000237423"/>
    </source>
</evidence>